<dbReference type="Pfam" id="PF14785">
    <property type="entry name" value="MalF_P2"/>
    <property type="match status" value="1"/>
</dbReference>
<keyword evidence="15" id="KW-1185">Reference proteome</keyword>
<evidence type="ECO:0000256" key="1">
    <source>
        <dbReference type="ARBA" id="ARBA00002264"/>
    </source>
</evidence>
<dbReference type="EMBL" id="PNRE01000067">
    <property type="protein sequence ID" value="PMR68409.1"/>
    <property type="molecule type" value="Genomic_DNA"/>
</dbReference>
<name>A0A2N7TJU1_9GAMM</name>
<dbReference type="AlphaFoldDB" id="A0A2N7TJU1"/>
<dbReference type="PANTHER" id="PTHR47314">
    <property type="entry name" value="MALTOSE/MALTODEXTRIN TRANSPORT SYSTEM PERMEASE PROTEIN MALF"/>
    <property type="match status" value="1"/>
</dbReference>
<dbReference type="Gene3D" id="2.40.430.10">
    <property type="entry name" value="D-maltodextrin-binding protein, MBP"/>
    <property type="match status" value="1"/>
</dbReference>
<evidence type="ECO:0000256" key="4">
    <source>
        <dbReference type="ARBA" id="ARBA00022448"/>
    </source>
</evidence>
<dbReference type="FunFam" id="1.10.3720.10:FF:000030">
    <property type="entry name" value="Maltose ABC transporter permease MalF"/>
    <property type="match status" value="1"/>
</dbReference>
<comment type="subcellular location">
    <subcellularLocation>
        <location evidence="2 12">Cell inner membrane</location>
        <topology evidence="2 12">Multi-pass membrane protein</topology>
    </subcellularLocation>
    <subcellularLocation>
        <location evidence="11">Cell membrane</location>
        <topology evidence="11">Multi-pass membrane protein</topology>
    </subcellularLocation>
</comment>
<comment type="caution">
    <text evidence="14">The sequence shown here is derived from an EMBL/GenBank/DDBJ whole genome shotgun (WGS) entry which is preliminary data.</text>
</comment>
<protein>
    <recommendedName>
        <fullName evidence="12">Maltose/maltodextrin transport system permease protein</fullName>
    </recommendedName>
</protein>
<dbReference type="OrthoDB" id="9785347at2"/>
<dbReference type="InterPro" id="IPR035277">
    <property type="entry name" value="MalF_N"/>
</dbReference>
<evidence type="ECO:0000313" key="14">
    <source>
        <dbReference type="EMBL" id="PMR68409.1"/>
    </source>
</evidence>
<feature type="transmembrane region" description="Helical" evidence="11">
    <location>
        <begin position="443"/>
        <end position="464"/>
    </location>
</feature>
<dbReference type="InterPro" id="IPR000515">
    <property type="entry name" value="MetI-like"/>
</dbReference>
<evidence type="ECO:0000256" key="3">
    <source>
        <dbReference type="ARBA" id="ARBA00009047"/>
    </source>
</evidence>
<feature type="transmembrane region" description="Helical" evidence="11">
    <location>
        <begin position="78"/>
        <end position="102"/>
    </location>
</feature>
<evidence type="ECO:0000256" key="12">
    <source>
        <dbReference type="RuleBase" id="RU367050"/>
    </source>
</evidence>
<feature type="transmembrane region" description="Helical" evidence="11">
    <location>
        <begin position="332"/>
        <end position="353"/>
    </location>
</feature>
<evidence type="ECO:0000256" key="2">
    <source>
        <dbReference type="ARBA" id="ARBA00004429"/>
    </source>
</evidence>
<proteinExistence type="inferred from homology"/>
<keyword evidence="6 12" id="KW-0997">Cell inner membrane</keyword>
<keyword evidence="8 11" id="KW-0812">Transmembrane</keyword>
<reference evidence="14 15" key="1">
    <citation type="submission" date="2018-01" db="EMBL/GenBank/DDBJ databases">
        <title>Halomonas endophytica sp. nov., isolated from storage liquid in the stems of Populus euphratica.</title>
        <authorList>
            <person name="Chen C."/>
        </authorList>
    </citation>
    <scope>NUCLEOTIDE SEQUENCE [LARGE SCALE GENOMIC DNA]</scope>
    <source>
        <strain evidence="14 15">DSM 26881</strain>
    </source>
</reference>
<evidence type="ECO:0000256" key="6">
    <source>
        <dbReference type="ARBA" id="ARBA00022519"/>
    </source>
</evidence>
<dbReference type="GO" id="GO:1990060">
    <property type="term" value="C:maltose transport complex"/>
    <property type="evidence" value="ECO:0007669"/>
    <property type="project" value="TreeGrafter"/>
</dbReference>
<evidence type="ECO:0000256" key="8">
    <source>
        <dbReference type="ARBA" id="ARBA00022692"/>
    </source>
</evidence>
<dbReference type="Proteomes" id="UP000235346">
    <property type="component" value="Unassembled WGS sequence"/>
</dbReference>
<dbReference type="GO" id="GO:0042956">
    <property type="term" value="P:maltodextrin transmembrane transport"/>
    <property type="evidence" value="ECO:0007669"/>
    <property type="project" value="TreeGrafter"/>
</dbReference>
<dbReference type="InterPro" id="IPR029345">
    <property type="entry name" value="MalF_P2"/>
</dbReference>
<dbReference type="InterPro" id="IPR047103">
    <property type="entry name" value="MalF_P2_sf"/>
</dbReference>
<keyword evidence="9 11" id="KW-1133">Transmembrane helix</keyword>
<dbReference type="SUPFAM" id="SSF160964">
    <property type="entry name" value="MalF N-terminal region-like"/>
    <property type="match status" value="1"/>
</dbReference>
<accession>A0A2N7TJU1</accession>
<feature type="transmembrane region" description="Helical" evidence="11">
    <location>
        <begin position="500"/>
        <end position="522"/>
    </location>
</feature>
<feature type="transmembrane region" description="Helical" evidence="11">
    <location>
        <begin position="51"/>
        <end position="69"/>
    </location>
</feature>
<evidence type="ECO:0000256" key="5">
    <source>
        <dbReference type="ARBA" id="ARBA00022475"/>
    </source>
</evidence>
<evidence type="ECO:0000256" key="11">
    <source>
        <dbReference type="RuleBase" id="RU363032"/>
    </source>
</evidence>
<gene>
    <name evidence="14" type="ORF">C1H66_15300</name>
</gene>
<comment type="similarity">
    <text evidence="3 12">Belongs to the binding-protein-dependent transport system permease family. MalFG subfamily.</text>
</comment>
<evidence type="ECO:0000259" key="13">
    <source>
        <dbReference type="PROSITE" id="PS50928"/>
    </source>
</evidence>
<dbReference type="PANTHER" id="PTHR47314:SF1">
    <property type="entry name" value="MALTOSE_MALTODEXTRIN TRANSPORT SYSTEM PERMEASE PROTEIN MALF"/>
    <property type="match status" value="1"/>
</dbReference>
<comment type="subunit">
    <text evidence="12">The complex is composed of two ATP-binding proteins (MalK), two transmembrane proteins (MalG and MalF) and a solute-binding protein (MalE).</text>
</comment>
<keyword evidence="10 11" id="KW-0472">Membrane</keyword>
<evidence type="ECO:0000256" key="9">
    <source>
        <dbReference type="ARBA" id="ARBA00022989"/>
    </source>
</evidence>
<evidence type="ECO:0000256" key="7">
    <source>
        <dbReference type="ARBA" id="ARBA00022597"/>
    </source>
</evidence>
<organism evidence="14 15">
    <name type="scientific">Halomonas heilongjiangensis</name>
    <dbReference type="NCBI Taxonomy" id="1387883"/>
    <lineage>
        <taxon>Bacteria</taxon>
        <taxon>Pseudomonadati</taxon>
        <taxon>Pseudomonadota</taxon>
        <taxon>Gammaproteobacteria</taxon>
        <taxon>Oceanospirillales</taxon>
        <taxon>Halomonadaceae</taxon>
        <taxon>Halomonas</taxon>
    </lineage>
</organism>
<dbReference type="GO" id="GO:0015423">
    <property type="term" value="F:ABC-type maltose transporter activity"/>
    <property type="evidence" value="ECO:0007669"/>
    <property type="project" value="TreeGrafter"/>
</dbReference>
<evidence type="ECO:0000256" key="10">
    <source>
        <dbReference type="ARBA" id="ARBA00023136"/>
    </source>
</evidence>
<dbReference type="PROSITE" id="PS50928">
    <property type="entry name" value="ABC_TM1"/>
    <property type="match status" value="1"/>
</dbReference>
<feature type="transmembrane region" description="Helical" evidence="11">
    <location>
        <begin position="297"/>
        <end position="320"/>
    </location>
</feature>
<feature type="transmembrane region" description="Helical" evidence="11">
    <location>
        <begin position="25"/>
        <end position="45"/>
    </location>
</feature>
<keyword evidence="4 11" id="KW-0813">Transport</keyword>
<dbReference type="Pfam" id="PF00528">
    <property type="entry name" value="BPD_transp_1"/>
    <property type="match status" value="1"/>
</dbReference>
<dbReference type="RefSeq" id="WP_102628746.1">
    <property type="nucleotide sequence ID" value="NZ_PDOH01000055.1"/>
</dbReference>
<keyword evidence="5" id="KW-1003">Cell membrane</keyword>
<dbReference type="NCBIfam" id="NF008232">
    <property type="entry name" value="PRK10999.1"/>
    <property type="match status" value="1"/>
</dbReference>
<feature type="domain" description="ABC transmembrane type-1" evidence="13">
    <location>
        <begin position="298"/>
        <end position="521"/>
    </location>
</feature>
<dbReference type="Gene3D" id="1.20.58.370">
    <property type="entry name" value="MalF N-terminal region-like"/>
    <property type="match status" value="1"/>
</dbReference>
<feature type="transmembrane region" description="Helical" evidence="11">
    <location>
        <begin position="388"/>
        <end position="409"/>
    </location>
</feature>
<sequence length="529" mass="58787">MYTTNAARGLPRHRSRYPAERYTRWALRALVATLVLALLWLVLAFHLNGQWMFALLFLVLGASMAVVFTRRTLMSHRYIFPAVAGLGVFVIFPLLYTIGISFSNYSSSNLLSEDRVRAQLMSRSYQEEGAAFPFSLHREGELVRLYLEAEASSELDEAMAGARRFVSAPLNLANEEARTIDVQPVEAPPQAEPLAMREVIAARGALQGLTLVTPEGVELRMAGMRSFAPMLDRYEARDDGSLHDRRDDRVLTPDRETGFFVTDDGERITPGWPVAVGLDNYTRIVADPDIRGPFVQIFVWTFAFAGLTVLFTLIVGFVLASLLQWEQLRGKAIYRTLLILPYAVPAFISILIFKGMFNQHFGEVNMILDSLFGIRPEWFTDPWLARTMLLIVNTWLGYPYMLLLCMGLIQSIPKDLYEASAVDGGGPVTNLLKITLPLILKPLTPLLIACFAFNFNNFVLIALLTGGNPDILGASTPAGTTDLLVSYTYRIAFQDAGQNFGLAAAIATLIFLLVAGMSLLNLRLSKVKV</sequence>
<dbReference type="InterPro" id="IPR035906">
    <property type="entry name" value="MetI-like_sf"/>
</dbReference>
<dbReference type="SUPFAM" id="SSF161098">
    <property type="entry name" value="MetI-like"/>
    <property type="match status" value="1"/>
</dbReference>
<dbReference type="Gene3D" id="3.10.650.10">
    <property type="entry name" value="MalF N-terminal region-like"/>
    <property type="match status" value="1"/>
</dbReference>
<evidence type="ECO:0000313" key="15">
    <source>
        <dbReference type="Proteomes" id="UP000235346"/>
    </source>
</evidence>
<keyword evidence="7 12" id="KW-0762">Sugar transport</keyword>
<comment type="function">
    <text evidence="1 12">Part of the ABC transporter complex MalEFGK involved in maltose/maltodextrin import. Probably responsible for the translocation of the substrate across the membrane.</text>
</comment>
<dbReference type="Gene3D" id="1.10.3720.10">
    <property type="entry name" value="MetI-like"/>
    <property type="match status" value="1"/>
</dbReference>
<dbReference type="CDD" id="cd06261">
    <property type="entry name" value="TM_PBP2"/>
    <property type="match status" value="1"/>
</dbReference>